<evidence type="ECO:0000256" key="1">
    <source>
        <dbReference type="SAM" id="SignalP"/>
    </source>
</evidence>
<dbReference type="EMBL" id="JAMDNP010000088">
    <property type="protein sequence ID" value="MCY9764459.1"/>
    <property type="molecule type" value="Genomic_DNA"/>
</dbReference>
<dbReference type="Gene3D" id="2.60.120.380">
    <property type="match status" value="1"/>
</dbReference>
<comment type="caution">
    <text evidence="2">The sequence shown here is derived from an EMBL/GenBank/DDBJ whole genome shotgun (WGS) entry which is preliminary data.</text>
</comment>
<dbReference type="RefSeq" id="WP_005549872.1">
    <property type="nucleotide sequence ID" value="NZ_JAMDLX010000326.1"/>
</dbReference>
<dbReference type="Proteomes" id="UP001527181">
    <property type="component" value="Unassembled WGS sequence"/>
</dbReference>
<feature type="signal peptide" evidence="1">
    <location>
        <begin position="1"/>
        <end position="23"/>
    </location>
</feature>
<proteinExistence type="predicted"/>
<sequence>MKKFISTLLVFTLILVFSTSAFAAKGVGDTKERAINLDPGASYTLFIQDSTDKDWYKWTNQTGKTKRFGSWLNGNDGDNRNFRFGFIIKYSDGITSEFHYANHFPGPSQILGNLYIPDGATLYLSVERVVDTIAQYTISLHAYDV</sequence>
<reference evidence="2 3" key="1">
    <citation type="submission" date="2022-05" db="EMBL/GenBank/DDBJ databases">
        <title>Genome Sequencing of Bee-Associated Microbes.</title>
        <authorList>
            <person name="Dunlap C."/>
        </authorList>
    </citation>
    <scope>NUCLEOTIDE SEQUENCE [LARGE SCALE GENOMIC DNA]</scope>
    <source>
        <strain evidence="2 3">NRRL B-04010</strain>
    </source>
</reference>
<protein>
    <submittedName>
        <fullName evidence="2">Uncharacterized protein</fullName>
    </submittedName>
</protein>
<evidence type="ECO:0000313" key="2">
    <source>
        <dbReference type="EMBL" id="MCY9764459.1"/>
    </source>
</evidence>
<gene>
    <name evidence="2" type="ORF">M5X12_28585</name>
</gene>
<name>A0ABT4H6D5_PAEAL</name>
<evidence type="ECO:0000313" key="3">
    <source>
        <dbReference type="Proteomes" id="UP001527181"/>
    </source>
</evidence>
<feature type="chain" id="PRO_5045171185" evidence="1">
    <location>
        <begin position="24"/>
        <end position="145"/>
    </location>
</feature>
<keyword evidence="3" id="KW-1185">Reference proteome</keyword>
<organism evidence="2 3">
    <name type="scientific">Paenibacillus alvei</name>
    <name type="common">Bacillus alvei</name>
    <dbReference type="NCBI Taxonomy" id="44250"/>
    <lineage>
        <taxon>Bacteria</taxon>
        <taxon>Bacillati</taxon>
        <taxon>Bacillota</taxon>
        <taxon>Bacilli</taxon>
        <taxon>Bacillales</taxon>
        <taxon>Paenibacillaceae</taxon>
        <taxon>Paenibacillus</taxon>
    </lineage>
</organism>
<accession>A0ABT4H6D5</accession>
<keyword evidence="1" id="KW-0732">Signal</keyword>
<dbReference type="GeneID" id="94490244"/>